<keyword evidence="4 8" id="KW-0812">Transmembrane</keyword>
<feature type="transmembrane region" description="Helical" evidence="8">
    <location>
        <begin position="64"/>
        <end position="87"/>
    </location>
</feature>
<dbReference type="InterPro" id="IPR005829">
    <property type="entry name" value="Sugar_transporter_CS"/>
</dbReference>
<dbReference type="Proteomes" id="UP000281594">
    <property type="component" value="Unassembled WGS sequence"/>
</dbReference>
<dbReference type="PANTHER" id="PTHR43045">
    <property type="entry name" value="SHIKIMATE TRANSPORTER"/>
    <property type="match status" value="1"/>
</dbReference>
<feature type="transmembrane region" description="Helical" evidence="8">
    <location>
        <begin position="345"/>
        <end position="369"/>
    </location>
</feature>
<feature type="domain" description="Major facilitator superfamily (MFS) profile" evidence="9">
    <location>
        <begin position="28"/>
        <end position="437"/>
    </location>
</feature>
<feature type="transmembrane region" description="Helical" evidence="8">
    <location>
        <begin position="289"/>
        <end position="308"/>
    </location>
</feature>
<organism evidence="10 11">
    <name type="scientific">Streptomyces rapamycinicus (strain ATCC 29253 / DSM 41530 / NRRL 5491 / AYB-994)</name>
    <name type="common">Streptomyces hygroscopicus (strain ATCC 29253)</name>
    <dbReference type="NCBI Taxonomy" id="1343740"/>
    <lineage>
        <taxon>Bacteria</taxon>
        <taxon>Bacillati</taxon>
        <taxon>Actinomycetota</taxon>
        <taxon>Actinomycetes</taxon>
        <taxon>Kitasatosporales</taxon>
        <taxon>Streptomycetaceae</taxon>
        <taxon>Streptomyces</taxon>
        <taxon>Streptomyces violaceusniger group</taxon>
    </lineage>
</organism>
<evidence type="ECO:0000313" key="11">
    <source>
        <dbReference type="Proteomes" id="UP000281594"/>
    </source>
</evidence>
<dbReference type="InterPro" id="IPR020846">
    <property type="entry name" value="MFS_dom"/>
</dbReference>
<dbReference type="PROSITE" id="PS50850">
    <property type="entry name" value="MFS"/>
    <property type="match status" value="1"/>
</dbReference>
<feature type="transmembrane region" description="Helical" evidence="8">
    <location>
        <begin position="381"/>
        <end position="406"/>
    </location>
</feature>
<feature type="transmembrane region" description="Helical" evidence="8">
    <location>
        <begin position="124"/>
        <end position="144"/>
    </location>
</feature>
<evidence type="ECO:0000256" key="3">
    <source>
        <dbReference type="ARBA" id="ARBA00022475"/>
    </source>
</evidence>
<dbReference type="Gene3D" id="1.20.1250.20">
    <property type="entry name" value="MFS general substrate transporter like domains"/>
    <property type="match status" value="2"/>
</dbReference>
<feature type="transmembrane region" description="Helical" evidence="8">
    <location>
        <begin position="200"/>
        <end position="219"/>
    </location>
</feature>
<evidence type="ECO:0000256" key="8">
    <source>
        <dbReference type="SAM" id="Phobius"/>
    </source>
</evidence>
<dbReference type="SUPFAM" id="SSF103473">
    <property type="entry name" value="MFS general substrate transporter"/>
    <property type="match status" value="1"/>
</dbReference>
<dbReference type="GO" id="GO:0022857">
    <property type="term" value="F:transmembrane transporter activity"/>
    <property type="evidence" value="ECO:0007669"/>
    <property type="project" value="InterPro"/>
</dbReference>
<accession>A0A3L8R3A6</accession>
<evidence type="ECO:0000256" key="2">
    <source>
        <dbReference type="ARBA" id="ARBA00022448"/>
    </source>
</evidence>
<feature type="transmembrane region" description="Helical" evidence="8">
    <location>
        <begin position="412"/>
        <end position="430"/>
    </location>
</feature>
<evidence type="ECO:0000256" key="6">
    <source>
        <dbReference type="ARBA" id="ARBA00023136"/>
    </source>
</evidence>
<proteinExistence type="predicted"/>
<feature type="transmembrane region" description="Helical" evidence="8">
    <location>
        <begin position="320"/>
        <end position="339"/>
    </location>
</feature>
<evidence type="ECO:0000313" key="10">
    <source>
        <dbReference type="EMBL" id="RLV73808.1"/>
    </source>
</evidence>
<keyword evidence="6 8" id="KW-0472">Membrane</keyword>
<dbReference type="PROSITE" id="PS00217">
    <property type="entry name" value="SUGAR_TRANSPORT_2"/>
    <property type="match status" value="1"/>
</dbReference>
<keyword evidence="5 8" id="KW-1133">Transmembrane helix</keyword>
<keyword evidence="2" id="KW-0813">Transport</keyword>
<dbReference type="Pfam" id="PF07690">
    <property type="entry name" value="MFS_1"/>
    <property type="match status" value="1"/>
</dbReference>
<protein>
    <submittedName>
        <fullName evidence="10">Proline/betaine transporter</fullName>
    </submittedName>
</protein>
<feature type="transmembrane region" description="Helical" evidence="8">
    <location>
        <begin position="99"/>
        <end position="118"/>
    </location>
</feature>
<feature type="transmembrane region" description="Helical" evidence="8">
    <location>
        <begin position="260"/>
        <end position="283"/>
    </location>
</feature>
<keyword evidence="3" id="KW-1003">Cell membrane</keyword>
<dbReference type="RefSeq" id="WP_202979647.1">
    <property type="nucleotide sequence ID" value="NC_022785.1"/>
</dbReference>
<dbReference type="GO" id="GO:0005886">
    <property type="term" value="C:plasma membrane"/>
    <property type="evidence" value="ECO:0007669"/>
    <property type="project" value="UniProtKB-SubCell"/>
</dbReference>
<dbReference type="InterPro" id="IPR011701">
    <property type="entry name" value="MFS"/>
</dbReference>
<sequence>MTIVLPERKGAPMSKQSLPERERVARRASLAAAAGTAIEYYDYALYGYLAVVLARLFFPSHDGLVGLLSTLGVVASGSLVRPLGGLFFGRLGDRRGRKVVLMVTVTLMGTATTLTGLLPTYAAVGLLAPILLTVLRLVQGFSAGGEVGGAASLSTESAPARRRGLFGSATSIGVSLGLAGAAATVGTLTDVTSAEQLNSWGWRVPFLIAGPLLAVALLYRMRVEDSPLFVEMVKEAAPPKAPVTEVLQAHRAAVLRVMGIAYSTMTTGGIASVYIVVHLSAVLKYPLAGALWLVVLIALMPLAIIPWAGSLSDRFGRRRILAAGMGGFLILAVPCFWMMQQGSLALAVVATLILNIPFGIQQGVVYTMYSELFPTRVRYTGISLGFNVGGIIGTGVVSLVSTSLVAVTDLTIAPAFYIIFAAVVGLIIIGTMRESSSHDPAAESRANEAATVVTKSAQ</sequence>
<gene>
    <name evidence="10" type="ORF">D3C57_131320</name>
</gene>
<feature type="transmembrane region" description="Helical" evidence="8">
    <location>
        <begin position="165"/>
        <end position="188"/>
    </location>
</feature>
<dbReference type="AlphaFoldDB" id="A0A3L8R3A6"/>
<dbReference type="PANTHER" id="PTHR43045:SF1">
    <property type="entry name" value="SHIKIMATE TRANSPORTER"/>
    <property type="match status" value="1"/>
</dbReference>
<evidence type="ECO:0000256" key="1">
    <source>
        <dbReference type="ARBA" id="ARBA00004651"/>
    </source>
</evidence>
<name>A0A3L8R3A6_STRRN</name>
<evidence type="ECO:0000259" key="9">
    <source>
        <dbReference type="PROSITE" id="PS50850"/>
    </source>
</evidence>
<evidence type="ECO:0000256" key="7">
    <source>
        <dbReference type="SAM" id="MobiDB-lite"/>
    </source>
</evidence>
<evidence type="ECO:0000256" key="5">
    <source>
        <dbReference type="ARBA" id="ARBA00022989"/>
    </source>
</evidence>
<evidence type="ECO:0000256" key="4">
    <source>
        <dbReference type="ARBA" id="ARBA00022692"/>
    </source>
</evidence>
<dbReference type="InterPro" id="IPR036259">
    <property type="entry name" value="MFS_trans_sf"/>
</dbReference>
<feature type="region of interest" description="Disordered" evidence="7">
    <location>
        <begin position="438"/>
        <end position="458"/>
    </location>
</feature>
<reference evidence="10 11" key="1">
    <citation type="journal article" date="2018" name="J. Biol. Chem.">
        <title>Discovery of the actinoplanic acid pathway in Streptomyces rapamycinicus reveals a genetically conserved synergism with rapamycin.</title>
        <authorList>
            <person name="Mrak P."/>
            <person name="Krastel P."/>
            <person name="Pivk Lukancic P."/>
            <person name="Tao J."/>
            <person name="Pistorius D."/>
            <person name="Moore C.M."/>
        </authorList>
    </citation>
    <scope>NUCLEOTIDE SEQUENCE [LARGE SCALE GENOMIC DNA]</scope>
    <source>
        <strain evidence="10 11">NRRL 5491</strain>
    </source>
</reference>
<dbReference type="EMBL" id="QYCY01000002">
    <property type="protein sequence ID" value="RLV73808.1"/>
    <property type="molecule type" value="Genomic_DNA"/>
</dbReference>
<comment type="caution">
    <text evidence="10">The sequence shown here is derived from an EMBL/GenBank/DDBJ whole genome shotgun (WGS) entry which is preliminary data.</text>
</comment>
<comment type="subcellular location">
    <subcellularLocation>
        <location evidence="1">Cell membrane</location>
        <topology evidence="1">Multi-pass membrane protein</topology>
    </subcellularLocation>
</comment>